<evidence type="ECO:0000313" key="2">
    <source>
        <dbReference type="Proteomes" id="UP000254651"/>
    </source>
</evidence>
<keyword evidence="2" id="KW-1185">Reference proteome</keyword>
<protein>
    <submittedName>
        <fullName evidence="1">Minor tail protein Gp26</fullName>
    </submittedName>
</protein>
<accession>A0A378US05</accession>
<gene>
    <name evidence="1" type="primary">26_1</name>
    <name evidence="1" type="ORF">NCTC10295_02347</name>
</gene>
<dbReference type="EMBL" id="UGQS01000003">
    <property type="protein sequence ID" value="STZ83011.1"/>
    <property type="molecule type" value="Genomic_DNA"/>
</dbReference>
<evidence type="ECO:0000313" key="1">
    <source>
        <dbReference type="EMBL" id="STZ83011.1"/>
    </source>
</evidence>
<name>A0A378US05_BERDE</name>
<dbReference type="AlphaFoldDB" id="A0A378US05"/>
<proteinExistence type="predicted"/>
<sequence length="124" mass="13279">MALLANPIGLVVAGIGLAIAAFQEFGDEIDIFGDGMSNLKDVAQAVWDMITETVGEACDWISGLWSDLTGFLDESVGSWQDIFNSVMGFIYAVVSTQINAVINTFATAYMLGKRGLEQCAAVFQ</sequence>
<dbReference type="Proteomes" id="UP000254651">
    <property type="component" value="Unassembled WGS sequence"/>
</dbReference>
<organism evidence="1 2">
    <name type="scientific">Bergeriella denitrificans</name>
    <name type="common">Neisseria denitrificans</name>
    <dbReference type="NCBI Taxonomy" id="494"/>
    <lineage>
        <taxon>Bacteria</taxon>
        <taxon>Pseudomonadati</taxon>
        <taxon>Pseudomonadota</taxon>
        <taxon>Betaproteobacteria</taxon>
        <taxon>Neisseriales</taxon>
        <taxon>Neisseriaceae</taxon>
        <taxon>Bergeriella</taxon>
    </lineage>
</organism>
<reference evidence="1 2" key="1">
    <citation type="submission" date="2018-06" db="EMBL/GenBank/DDBJ databases">
        <authorList>
            <consortium name="Pathogen Informatics"/>
            <person name="Doyle S."/>
        </authorList>
    </citation>
    <scope>NUCLEOTIDE SEQUENCE [LARGE SCALE GENOMIC DNA]</scope>
    <source>
        <strain evidence="1 2">NCTC10295</strain>
    </source>
</reference>